<comment type="caution">
    <text evidence="2">The sequence shown here is derived from an EMBL/GenBank/DDBJ whole genome shotgun (WGS) entry which is preliminary data.</text>
</comment>
<name>A0A9P8SFL2_9HYPO</name>
<dbReference type="PROSITE" id="PS50011">
    <property type="entry name" value="PROTEIN_KINASE_DOM"/>
    <property type="match status" value="1"/>
</dbReference>
<protein>
    <submittedName>
        <fullName evidence="2">Kinase</fullName>
    </submittedName>
</protein>
<dbReference type="GeneID" id="68357335"/>
<accession>A0A9P8SFL2</accession>
<dbReference type="InterPro" id="IPR000719">
    <property type="entry name" value="Prot_kinase_dom"/>
</dbReference>
<evidence type="ECO:0000259" key="1">
    <source>
        <dbReference type="PROSITE" id="PS50011"/>
    </source>
</evidence>
<dbReference type="Gene3D" id="1.10.510.10">
    <property type="entry name" value="Transferase(Phosphotransferase) domain 1"/>
    <property type="match status" value="1"/>
</dbReference>
<dbReference type="GO" id="GO:0005524">
    <property type="term" value="F:ATP binding"/>
    <property type="evidence" value="ECO:0007669"/>
    <property type="project" value="InterPro"/>
</dbReference>
<dbReference type="GO" id="GO:0004672">
    <property type="term" value="F:protein kinase activity"/>
    <property type="evidence" value="ECO:0007669"/>
    <property type="project" value="InterPro"/>
</dbReference>
<dbReference type="SUPFAM" id="SSF56112">
    <property type="entry name" value="Protein kinase-like (PK-like)"/>
    <property type="match status" value="1"/>
</dbReference>
<evidence type="ECO:0000313" key="3">
    <source>
        <dbReference type="Proteomes" id="UP000824596"/>
    </source>
</evidence>
<keyword evidence="3" id="KW-1185">Reference proteome</keyword>
<reference evidence="2" key="1">
    <citation type="submission" date="2021-09" db="EMBL/GenBank/DDBJ databases">
        <title>A high-quality genome of the endoparasitic fungus Hirsutella rhossiliensis with a comparison of Hirsutella genomes reveals transposable elements contributing to genome size variation.</title>
        <authorList>
            <person name="Lin R."/>
            <person name="Jiao Y."/>
            <person name="Sun X."/>
            <person name="Ling J."/>
            <person name="Xie B."/>
            <person name="Cheng X."/>
        </authorList>
    </citation>
    <scope>NUCLEOTIDE SEQUENCE</scope>
    <source>
        <strain evidence="2">HR02</strain>
    </source>
</reference>
<proteinExistence type="predicted"/>
<dbReference type="EMBL" id="JAIZPD010000009">
    <property type="protein sequence ID" value="KAH0961053.1"/>
    <property type="molecule type" value="Genomic_DNA"/>
</dbReference>
<dbReference type="RefSeq" id="XP_044718566.1">
    <property type="nucleotide sequence ID" value="XM_044866677.1"/>
</dbReference>
<dbReference type="OrthoDB" id="4062651at2759"/>
<feature type="domain" description="Protein kinase" evidence="1">
    <location>
        <begin position="129"/>
        <end position="389"/>
    </location>
</feature>
<organism evidence="2 3">
    <name type="scientific">Hirsutella rhossiliensis</name>
    <dbReference type="NCBI Taxonomy" id="111463"/>
    <lineage>
        <taxon>Eukaryota</taxon>
        <taxon>Fungi</taxon>
        <taxon>Dikarya</taxon>
        <taxon>Ascomycota</taxon>
        <taxon>Pezizomycotina</taxon>
        <taxon>Sordariomycetes</taxon>
        <taxon>Hypocreomycetidae</taxon>
        <taxon>Hypocreales</taxon>
        <taxon>Ophiocordycipitaceae</taxon>
        <taxon>Hirsutella</taxon>
    </lineage>
</organism>
<dbReference type="Proteomes" id="UP000824596">
    <property type="component" value="Unassembled WGS sequence"/>
</dbReference>
<dbReference type="InterPro" id="IPR011009">
    <property type="entry name" value="Kinase-like_dom_sf"/>
</dbReference>
<keyword evidence="2" id="KW-0418">Kinase</keyword>
<gene>
    <name evidence="2" type="ORF">HRG_08206</name>
</gene>
<sequence>MVKADLLIQGPALQMARESPGAESPAPTFCMLDLLASDRAIEYAFMYNGSRFYIFISAEKLLGGGHLLEDFQTFLSDLDDPDIMFQFEEWILSPLHDFMRQVAPKQGGGKGGGTRKPITLLDYFSPPTYAFILVNKAGRLFAVQEEYNARVHGDSSPRTRIFDSLLDSGPSAHEPAGDTNIRGYNMPNQHFICRSSLPPVPHILASELERVDDELSDEEMSDVPRKVRRVGTDDVFFFKAGLKDHGLSREIELLSQINRSGNFSSPFRTSTLVGLVVWDDDKTSLMGFLLEYIKGETLASRMDSASIETKKRWLSQIESTLKRLHEVDIIWGDVKADNVMVNTDGDAVLIDFGGGYIPEYVTQELQQTAQGDLIGLDHIKAALGLTDGS</sequence>
<dbReference type="AlphaFoldDB" id="A0A9P8SFL2"/>
<evidence type="ECO:0000313" key="2">
    <source>
        <dbReference type="EMBL" id="KAH0961053.1"/>
    </source>
</evidence>
<dbReference type="Pfam" id="PF00069">
    <property type="entry name" value="Pkinase"/>
    <property type="match status" value="1"/>
</dbReference>
<keyword evidence="2" id="KW-0808">Transferase</keyword>